<feature type="domain" description="VapC45 PIN like" evidence="1">
    <location>
        <begin position="2"/>
        <end position="62"/>
    </location>
</feature>
<dbReference type="InterPro" id="IPR041375">
    <property type="entry name" value="VapC45_PIN-like"/>
</dbReference>
<comment type="caution">
    <text evidence="2">The sequence shown here is derived from an EMBL/GenBank/DDBJ whole genome shotgun (WGS) entry which is preliminary data.</text>
</comment>
<dbReference type="Pfam" id="PF18478">
    <property type="entry name" value="PIN_10"/>
    <property type="match status" value="1"/>
</dbReference>
<organism evidence="2">
    <name type="scientific">marine sediment metagenome</name>
    <dbReference type="NCBI Taxonomy" id="412755"/>
    <lineage>
        <taxon>unclassified sequences</taxon>
        <taxon>metagenomes</taxon>
        <taxon>ecological metagenomes</taxon>
    </lineage>
</organism>
<dbReference type="AlphaFoldDB" id="X1LST6"/>
<accession>X1LST6</accession>
<reference evidence="2" key="1">
    <citation type="journal article" date="2014" name="Front. Microbiol.">
        <title>High frequency of phylogenetically diverse reductive dehalogenase-homologous genes in deep subseafloor sedimentary metagenomes.</title>
        <authorList>
            <person name="Kawai M."/>
            <person name="Futagami T."/>
            <person name="Toyoda A."/>
            <person name="Takaki Y."/>
            <person name="Nishi S."/>
            <person name="Hori S."/>
            <person name="Arai W."/>
            <person name="Tsubouchi T."/>
            <person name="Morono Y."/>
            <person name="Uchiyama I."/>
            <person name="Ito T."/>
            <person name="Fujiyama A."/>
            <person name="Inagaki F."/>
            <person name="Takami H."/>
        </authorList>
    </citation>
    <scope>NUCLEOTIDE SEQUENCE</scope>
    <source>
        <strain evidence="2">Expedition CK06-06</strain>
    </source>
</reference>
<name>X1LST6_9ZZZZ</name>
<gene>
    <name evidence="2" type="ORF">S06H3_17642</name>
</gene>
<evidence type="ECO:0000313" key="2">
    <source>
        <dbReference type="EMBL" id="GAI08881.1"/>
    </source>
</evidence>
<feature type="non-terminal residue" evidence="2">
    <location>
        <position position="115"/>
    </location>
</feature>
<evidence type="ECO:0000259" key="1">
    <source>
        <dbReference type="Pfam" id="PF18478"/>
    </source>
</evidence>
<dbReference type="EMBL" id="BARV01008839">
    <property type="protein sequence ID" value="GAI08881.1"/>
    <property type="molecule type" value="Genomic_DNA"/>
</dbReference>
<proteinExistence type="predicted"/>
<protein>
    <recommendedName>
        <fullName evidence="1">VapC45 PIN like domain-containing protein</fullName>
    </recommendedName>
</protein>
<sequence length="115" mass="13452">MYLLDDNLNRNIAEALRKFAWDVRTVIEVFQREGVPDDEIIDWLGKTSTVWITQDISAKRQYEFQLKTKRVSAVWIKQPKLGLSGWEQFKLVVRAIDRIHGKIKSSHGAVHFRLS</sequence>